<dbReference type="GeneID" id="94836704"/>
<gene>
    <name evidence="1" type="ORF">TRFO_21485</name>
</gene>
<organism evidence="1 2">
    <name type="scientific">Tritrichomonas foetus</name>
    <dbReference type="NCBI Taxonomy" id="1144522"/>
    <lineage>
        <taxon>Eukaryota</taxon>
        <taxon>Metamonada</taxon>
        <taxon>Parabasalia</taxon>
        <taxon>Tritrichomonadida</taxon>
        <taxon>Tritrichomonadidae</taxon>
        <taxon>Tritrichomonas</taxon>
    </lineage>
</organism>
<evidence type="ECO:0000313" key="1">
    <source>
        <dbReference type="EMBL" id="OHT09596.1"/>
    </source>
</evidence>
<sequence>MSGGSFYVTKGFASIAYDDSLARLVYIEQLPMIAECLTFDHFRAELETVLKSIAQFSNMVTKFTEVLPSILEELSKNEQNKSSAISIVYMAGDKFCISSEEKSRNLFLNAAEEYLTKLNDIEFEYNNFLKPQLLTQISDNTLSGKFSLWRLARLTVLSNDYSKYEDLIFKIFAGNDISISNASEALPIMHPNLARKYLVKALMSPSDQTRINAIKAIEAYDIDTNDQFIAMAFENENSTNVLLRISKLPAKLISENMLRKLISHEDTSKYASNVALSSPYFQNMLSVLKEKGGVGCEINLLDFDLVKKCEPIPFDFLSMLVRESKEIMKDSTIDKILTLDEGQVMVKLLFPRMNEKGNWRSRFNAIKIGRKILERAKEGRQELDQTDIMNFAGFVVAMGLDHVYAVREATFKLINLFPPKDAHFIIESYISIVSTTDDFQKQILKEFLMIARDVIATNYDRKKIEEVMKKIDMDYPNYFDGK</sequence>
<name>A0A1J4KID7_9EUKA</name>
<dbReference type="InterPro" id="IPR016024">
    <property type="entry name" value="ARM-type_fold"/>
</dbReference>
<reference evidence="1" key="1">
    <citation type="submission" date="2016-10" db="EMBL/GenBank/DDBJ databases">
        <authorList>
            <person name="Benchimol M."/>
            <person name="Almeida L.G."/>
            <person name="Vasconcelos A.T."/>
            <person name="Perreira-Neves A."/>
            <person name="Rosa I.A."/>
            <person name="Tasca T."/>
            <person name="Bogo M.R."/>
            <person name="de Souza W."/>
        </authorList>
    </citation>
    <scope>NUCLEOTIDE SEQUENCE [LARGE SCALE GENOMIC DNA]</scope>
    <source>
        <strain evidence="1">K</strain>
    </source>
</reference>
<protein>
    <submittedName>
        <fullName evidence="1">Uncharacterized protein</fullName>
    </submittedName>
</protein>
<dbReference type="SUPFAM" id="SSF48371">
    <property type="entry name" value="ARM repeat"/>
    <property type="match status" value="1"/>
</dbReference>
<dbReference type="RefSeq" id="XP_068362732.1">
    <property type="nucleotide sequence ID" value="XM_068502000.1"/>
</dbReference>
<evidence type="ECO:0000313" key="2">
    <source>
        <dbReference type="Proteomes" id="UP000179807"/>
    </source>
</evidence>
<dbReference type="VEuPathDB" id="TrichDB:TRFO_21485"/>
<accession>A0A1J4KID7</accession>
<proteinExistence type="predicted"/>
<dbReference type="EMBL" id="MLAK01000635">
    <property type="protein sequence ID" value="OHT09596.1"/>
    <property type="molecule type" value="Genomic_DNA"/>
</dbReference>
<dbReference type="OrthoDB" id="10435620at2759"/>
<comment type="caution">
    <text evidence="1">The sequence shown here is derived from an EMBL/GenBank/DDBJ whole genome shotgun (WGS) entry which is preliminary data.</text>
</comment>
<dbReference type="Proteomes" id="UP000179807">
    <property type="component" value="Unassembled WGS sequence"/>
</dbReference>
<dbReference type="AlphaFoldDB" id="A0A1J4KID7"/>
<keyword evidence="2" id="KW-1185">Reference proteome</keyword>